<protein>
    <submittedName>
        <fullName evidence="1">Uncharacterized protein</fullName>
    </submittedName>
</protein>
<evidence type="ECO:0000313" key="2">
    <source>
        <dbReference type="EMBL" id="QJB03024.1"/>
    </source>
</evidence>
<dbReference type="EMBL" id="MT143821">
    <property type="protein sequence ID" value="QJB03024.1"/>
    <property type="molecule type" value="Genomic_DNA"/>
</dbReference>
<dbReference type="AlphaFoldDB" id="A0A6H1Z777"/>
<evidence type="ECO:0000313" key="1">
    <source>
        <dbReference type="EMBL" id="QJA43388.1"/>
    </source>
</evidence>
<sequence>MIRAHDVVYLLTREDVLSCAREMGIPEEAINDDILYKVKKGLEGAWEGWTEVIKEAISQALKD</sequence>
<dbReference type="EMBL" id="MT143710">
    <property type="protein sequence ID" value="QJA43388.1"/>
    <property type="molecule type" value="Genomic_DNA"/>
</dbReference>
<organism evidence="1">
    <name type="scientific">viral metagenome</name>
    <dbReference type="NCBI Taxonomy" id="1070528"/>
    <lineage>
        <taxon>unclassified sequences</taxon>
        <taxon>metagenomes</taxon>
        <taxon>organismal metagenomes</taxon>
    </lineage>
</organism>
<proteinExistence type="predicted"/>
<reference evidence="1" key="1">
    <citation type="submission" date="2020-03" db="EMBL/GenBank/DDBJ databases">
        <title>The deep terrestrial virosphere.</title>
        <authorList>
            <person name="Holmfeldt K."/>
            <person name="Nilsson E."/>
            <person name="Simone D."/>
            <person name="Lopez-Fernandez M."/>
            <person name="Wu X."/>
            <person name="de Brujin I."/>
            <person name="Lundin D."/>
            <person name="Andersson A."/>
            <person name="Bertilsson S."/>
            <person name="Dopson M."/>
        </authorList>
    </citation>
    <scope>NUCLEOTIDE SEQUENCE</scope>
    <source>
        <strain evidence="1">MM171A00097</strain>
        <strain evidence="2">MM171B00933</strain>
    </source>
</reference>
<name>A0A6H1Z777_9ZZZZ</name>
<gene>
    <name evidence="1" type="ORF">MM171A00097_0035</name>
    <name evidence="2" type="ORF">MM171B00933_0008</name>
</gene>
<accession>A0A6H1Z777</accession>